<proteinExistence type="predicted"/>
<evidence type="ECO:0000313" key="1">
    <source>
        <dbReference type="EMBL" id="JAH59837.1"/>
    </source>
</evidence>
<accession>A0A0E9U285</accession>
<sequence length="59" mass="6602">MVQNLQPKVFSFSSTSMGDIFIFYSPSRNLLKTGLLHSRLLALLPLVATGKHSLVKKNR</sequence>
<reference evidence="1" key="2">
    <citation type="journal article" date="2015" name="Fish Shellfish Immunol.">
        <title>Early steps in the European eel (Anguilla anguilla)-Vibrio vulnificus interaction in the gills: Role of the RtxA13 toxin.</title>
        <authorList>
            <person name="Callol A."/>
            <person name="Pajuelo D."/>
            <person name="Ebbesson L."/>
            <person name="Teles M."/>
            <person name="MacKenzie S."/>
            <person name="Amaro C."/>
        </authorList>
    </citation>
    <scope>NUCLEOTIDE SEQUENCE</scope>
</reference>
<name>A0A0E9U285_ANGAN</name>
<organism evidence="1">
    <name type="scientific">Anguilla anguilla</name>
    <name type="common">European freshwater eel</name>
    <name type="synonym">Muraena anguilla</name>
    <dbReference type="NCBI Taxonomy" id="7936"/>
    <lineage>
        <taxon>Eukaryota</taxon>
        <taxon>Metazoa</taxon>
        <taxon>Chordata</taxon>
        <taxon>Craniata</taxon>
        <taxon>Vertebrata</taxon>
        <taxon>Euteleostomi</taxon>
        <taxon>Actinopterygii</taxon>
        <taxon>Neopterygii</taxon>
        <taxon>Teleostei</taxon>
        <taxon>Anguilliformes</taxon>
        <taxon>Anguillidae</taxon>
        <taxon>Anguilla</taxon>
    </lineage>
</organism>
<dbReference type="EMBL" id="GBXM01048740">
    <property type="protein sequence ID" value="JAH59837.1"/>
    <property type="molecule type" value="Transcribed_RNA"/>
</dbReference>
<protein>
    <submittedName>
        <fullName evidence="1">Uncharacterized protein</fullName>
    </submittedName>
</protein>
<dbReference type="AlphaFoldDB" id="A0A0E9U285"/>
<reference evidence="1" key="1">
    <citation type="submission" date="2014-11" db="EMBL/GenBank/DDBJ databases">
        <authorList>
            <person name="Amaro Gonzalez C."/>
        </authorList>
    </citation>
    <scope>NUCLEOTIDE SEQUENCE</scope>
</reference>